<evidence type="ECO:0000256" key="1">
    <source>
        <dbReference type="SAM" id="MobiDB-lite"/>
    </source>
</evidence>
<evidence type="ECO:0000313" key="3">
    <source>
        <dbReference type="Proteomes" id="UP001365781"/>
    </source>
</evidence>
<reference evidence="2 3" key="1">
    <citation type="submission" date="2024-03" db="EMBL/GenBank/DDBJ databases">
        <title>First Report of Pectobacterium brasiliscabiei causing potato scab in china.</title>
        <authorList>
            <person name="Handique U."/>
        </authorList>
    </citation>
    <scope>NUCLEOTIDE SEQUENCE [LARGE SCALE GENOMIC DNA]</scope>
    <source>
        <strain evidence="2 3">ZRIMU1503</strain>
    </source>
</reference>
<dbReference type="EMBL" id="JBBAYM010000030">
    <property type="protein sequence ID" value="MEI5614667.1"/>
    <property type="molecule type" value="Genomic_DNA"/>
</dbReference>
<comment type="caution">
    <text evidence="2">The sequence shown here is derived from an EMBL/GenBank/DDBJ whole genome shotgun (WGS) entry which is preliminary data.</text>
</comment>
<proteinExistence type="predicted"/>
<organism evidence="2 3">
    <name type="scientific">Streptomyces brasiliscabiei</name>
    <dbReference type="NCBI Taxonomy" id="2736302"/>
    <lineage>
        <taxon>Bacteria</taxon>
        <taxon>Bacillati</taxon>
        <taxon>Actinomycetota</taxon>
        <taxon>Actinomycetes</taxon>
        <taxon>Kitasatosporales</taxon>
        <taxon>Streptomycetaceae</taxon>
        <taxon>Streptomyces</taxon>
    </lineage>
</organism>
<accession>A0ABU8GN96</accession>
<dbReference type="RefSeq" id="WP_336542618.1">
    <property type="nucleotide sequence ID" value="NZ_JBBAYL010000029.1"/>
</dbReference>
<feature type="region of interest" description="Disordered" evidence="1">
    <location>
        <begin position="1"/>
        <end position="66"/>
    </location>
</feature>
<keyword evidence="3" id="KW-1185">Reference proteome</keyword>
<gene>
    <name evidence="2" type="ORF">WB403_36630</name>
</gene>
<protein>
    <submittedName>
        <fullName evidence="2">Uncharacterized protein</fullName>
    </submittedName>
</protein>
<name>A0ABU8GN96_9ACTN</name>
<dbReference type="Proteomes" id="UP001365781">
    <property type="component" value="Unassembled WGS sequence"/>
</dbReference>
<evidence type="ECO:0000313" key="2">
    <source>
        <dbReference type="EMBL" id="MEI5614667.1"/>
    </source>
</evidence>
<sequence length="66" mass="7049">MPKKPRTSEQAAQAAPTPQPSAATPAAPAQKAADPTLQDTDLDELNGETWSNFSEVGDEEDELPER</sequence>
<feature type="compositionally biased region" description="Acidic residues" evidence="1">
    <location>
        <begin position="56"/>
        <end position="66"/>
    </location>
</feature>
<feature type="compositionally biased region" description="Low complexity" evidence="1">
    <location>
        <begin position="10"/>
        <end position="36"/>
    </location>
</feature>